<feature type="chain" id="PRO_5020411736" description="Hypersensitive response-inducing protein" evidence="1">
    <location>
        <begin position="20"/>
        <end position="116"/>
    </location>
</feature>
<dbReference type="Proteomes" id="UP000308005">
    <property type="component" value="Unassembled WGS sequence"/>
</dbReference>
<evidence type="ECO:0000256" key="1">
    <source>
        <dbReference type="SAM" id="SignalP"/>
    </source>
</evidence>
<evidence type="ECO:0008006" key="4">
    <source>
        <dbReference type="Google" id="ProtNLM"/>
    </source>
</evidence>
<dbReference type="EMBL" id="QZBM01000839">
    <property type="protein sequence ID" value="THZ10580.1"/>
    <property type="molecule type" value="Genomic_DNA"/>
</dbReference>
<comment type="caution">
    <text evidence="2">The sequence shown here is derived from an EMBL/GenBank/DDBJ whole genome shotgun (WGS) entry which is preliminary data.</text>
</comment>
<evidence type="ECO:0000313" key="2">
    <source>
        <dbReference type="EMBL" id="THZ10580.1"/>
    </source>
</evidence>
<evidence type="ECO:0000313" key="3">
    <source>
        <dbReference type="Proteomes" id="UP000308005"/>
    </source>
</evidence>
<protein>
    <recommendedName>
        <fullName evidence="4">Hypersensitive response-inducing protein</fullName>
    </recommendedName>
</protein>
<dbReference type="AlphaFoldDB" id="A0A4S9SG51"/>
<feature type="signal peptide" evidence="1">
    <location>
        <begin position="1"/>
        <end position="19"/>
    </location>
</feature>
<keyword evidence="1" id="KW-0732">Signal</keyword>
<name>A0A4S9SG51_AURPU</name>
<gene>
    <name evidence="2" type="ORF">D6C91_09666</name>
</gene>
<organism evidence="2 3">
    <name type="scientific">Aureobasidium pullulans</name>
    <name type="common">Black yeast</name>
    <name type="synonym">Pullularia pullulans</name>
    <dbReference type="NCBI Taxonomy" id="5580"/>
    <lineage>
        <taxon>Eukaryota</taxon>
        <taxon>Fungi</taxon>
        <taxon>Dikarya</taxon>
        <taxon>Ascomycota</taxon>
        <taxon>Pezizomycotina</taxon>
        <taxon>Dothideomycetes</taxon>
        <taxon>Dothideomycetidae</taxon>
        <taxon>Dothideales</taxon>
        <taxon>Saccotheciaceae</taxon>
        <taxon>Aureobasidium</taxon>
    </lineage>
</organism>
<accession>A0A4S9SG51</accession>
<sequence>MLKSIIVLAVATFSPAVLADVCKANFNLFFFSWTVNLSGINGGCDATLNGMKFQQDGMQTEGGCAAVTNFSCTDPAEGGTTFTFNQSDFCSGGAIADAVRQVFGTDDFTCSGQGPV</sequence>
<reference evidence="2 3" key="1">
    <citation type="submission" date="2018-10" db="EMBL/GenBank/DDBJ databases">
        <title>Fifty Aureobasidium pullulans genomes reveal a recombining polyextremotolerant generalist.</title>
        <authorList>
            <person name="Gostincar C."/>
            <person name="Turk M."/>
            <person name="Zajc J."/>
            <person name="Gunde-Cimerman N."/>
        </authorList>
    </citation>
    <scope>NUCLEOTIDE SEQUENCE [LARGE SCALE GENOMIC DNA]</scope>
    <source>
        <strain evidence="2 3">EXF-3863</strain>
    </source>
</reference>
<proteinExistence type="predicted"/>